<keyword evidence="2" id="KW-0863">Zinc-finger</keyword>
<dbReference type="InterPro" id="IPR009030">
    <property type="entry name" value="Growth_fac_rcpt_cys_sf"/>
</dbReference>
<dbReference type="InterPro" id="IPR006212">
    <property type="entry name" value="Furin_repeat"/>
</dbReference>
<evidence type="ECO:0000256" key="1">
    <source>
        <dbReference type="ARBA" id="ARBA00022723"/>
    </source>
</evidence>
<name>V6LEN2_9EUKA</name>
<keyword evidence="4" id="KW-1133">Transmembrane helix</keyword>
<dbReference type="SMART" id="SM00261">
    <property type="entry name" value="FU"/>
    <property type="match status" value="6"/>
</dbReference>
<dbReference type="PANTHER" id="PTHR45756:SF1">
    <property type="entry name" value="PROTEIN KINASE DOMAIN CONTAINING PROTEIN"/>
    <property type="match status" value="1"/>
</dbReference>
<keyword evidence="1" id="KW-0479">Metal-binding</keyword>
<keyword evidence="4" id="KW-0472">Membrane</keyword>
<dbReference type="PROSITE" id="PS00518">
    <property type="entry name" value="ZF_RING_1"/>
    <property type="match status" value="1"/>
</dbReference>
<dbReference type="Gene3D" id="2.10.220.10">
    <property type="entry name" value="Hormone Receptor, Insulin-like Growth Factor Receptor 1, Chain A, domain 2"/>
    <property type="match status" value="2"/>
</dbReference>
<dbReference type="VEuPathDB" id="GiardiaDB:SS50377_21742"/>
<organism evidence="6">
    <name type="scientific">Spironucleus salmonicida</name>
    <dbReference type="NCBI Taxonomy" id="348837"/>
    <lineage>
        <taxon>Eukaryota</taxon>
        <taxon>Metamonada</taxon>
        <taxon>Diplomonadida</taxon>
        <taxon>Hexamitidae</taxon>
        <taxon>Hexamitinae</taxon>
        <taxon>Spironucleus</taxon>
    </lineage>
</organism>
<evidence type="ECO:0000313" key="7">
    <source>
        <dbReference type="EMBL" id="KAH0576181.1"/>
    </source>
</evidence>
<dbReference type="OrthoDB" id="300641at2759"/>
<dbReference type="SUPFAM" id="SSF57184">
    <property type="entry name" value="Growth factor receptor domain"/>
    <property type="match status" value="5"/>
</dbReference>
<dbReference type="AlphaFoldDB" id="V6LEN2"/>
<gene>
    <name evidence="6" type="ORF">SS50377_17377</name>
    <name evidence="7" type="ORF">SS50377_21742</name>
</gene>
<evidence type="ECO:0000313" key="8">
    <source>
        <dbReference type="Proteomes" id="UP000018208"/>
    </source>
</evidence>
<dbReference type="SMART" id="SM00181">
    <property type="entry name" value="EGF"/>
    <property type="match status" value="7"/>
</dbReference>
<keyword evidence="4" id="KW-0812">Transmembrane</keyword>
<keyword evidence="3" id="KW-0862">Zinc</keyword>
<dbReference type="InterPro" id="IPR017907">
    <property type="entry name" value="Znf_RING_CS"/>
</dbReference>
<feature type="domain" description="EGF-like" evidence="5">
    <location>
        <begin position="270"/>
        <end position="299"/>
    </location>
</feature>
<evidence type="ECO:0000256" key="2">
    <source>
        <dbReference type="ARBA" id="ARBA00022771"/>
    </source>
</evidence>
<feature type="domain" description="EGF-like" evidence="5">
    <location>
        <begin position="123"/>
        <end position="152"/>
    </location>
</feature>
<accession>V6LEN2</accession>
<evidence type="ECO:0000313" key="6">
    <source>
        <dbReference type="EMBL" id="EST42980.1"/>
    </source>
</evidence>
<feature type="domain" description="EGF-like" evidence="5">
    <location>
        <begin position="63"/>
        <end position="91"/>
    </location>
</feature>
<feature type="transmembrane region" description="Helical" evidence="4">
    <location>
        <begin position="454"/>
        <end position="477"/>
    </location>
</feature>
<evidence type="ECO:0000259" key="5">
    <source>
        <dbReference type="SMART" id="SM00181"/>
    </source>
</evidence>
<dbReference type="PANTHER" id="PTHR45756">
    <property type="entry name" value="PALMITOYLTRANSFERASE"/>
    <property type="match status" value="1"/>
</dbReference>
<dbReference type="Proteomes" id="UP000018208">
    <property type="component" value="Unassembled WGS sequence"/>
</dbReference>
<keyword evidence="8" id="KW-1185">Reference proteome</keyword>
<dbReference type="InterPro" id="IPR053215">
    <property type="entry name" value="TKL_Ser/Thr_kinase"/>
</dbReference>
<dbReference type="GO" id="GO:0008270">
    <property type="term" value="F:zinc ion binding"/>
    <property type="evidence" value="ECO:0007669"/>
    <property type="project" value="UniProtKB-KW"/>
</dbReference>
<sequence>MNPYICPTKRCPDGTVCPTDDKTKPQICQTCEIFNCRKCQSYSRGNCEECRYGYYLESNTCKACKENCVICNGHRCFSCIHGYIVKDGQCVKCVEDCNICSGQWMCRDCNQGFFRDRTNNCQPCTPGCGQCNSKSQCSLCLPDYNFINKVCQKCPENCINCEHNVCYECIEGYRAIDGVCLPCPENCKKCSSHLECQICQDGYLLDTTDNTCTLCKDNCRACSSKDVCGLCKDHHDLVDGECVPNECNAKNPCRPNQFCDAKITGSTCVHCIDGCATCNIAEVCSRCSTGYLKKDDRCLKCSQNCQQCQAADTCDLCLKGYRFNTNEQCVEDQCDNIIGCSDSQHCEQLDSGNICIQCPELCKVCSDKDTCTECLHYARFSSDKKCVEDQCEQENDSLTGFYCKVYDNGNSWEQCPAKCFTCDSESVCTQCKNHDRPVDGSCLPQINKMSSGSIIGIVVGIIAVVGIVIGGVVYAVLMKKKSNLVQKNNNVKPNKQNVYQRIDESATILGKAQ</sequence>
<reference evidence="6 7" key="1">
    <citation type="journal article" date="2014" name="PLoS Genet.">
        <title>The Genome of Spironucleus salmonicida Highlights a Fish Pathogen Adapted to Fluctuating Environments.</title>
        <authorList>
            <person name="Xu F."/>
            <person name="Jerlstrom-Hultqvist J."/>
            <person name="Einarsson E."/>
            <person name="Astvaldsson A."/>
            <person name="Svard S.G."/>
            <person name="Andersson J.O."/>
        </authorList>
    </citation>
    <scope>NUCLEOTIDE SEQUENCE</scope>
    <source>
        <strain evidence="7">ATCC 50377</strain>
    </source>
</reference>
<protein>
    <submittedName>
        <fullName evidence="6">Cysteine-rich membrane protein 2</fullName>
    </submittedName>
</protein>
<dbReference type="EMBL" id="AUWU02000002">
    <property type="protein sequence ID" value="KAH0576181.1"/>
    <property type="molecule type" value="Genomic_DNA"/>
</dbReference>
<feature type="domain" description="EGF-like" evidence="5">
    <location>
        <begin position="182"/>
        <end position="213"/>
    </location>
</feature>
<dbReference type="EMBL" id="KI546148">
    <property type="protein sequence ID" value="EST42980.1"/>
    <property type="molecule type" value="Genomic_DNA"/>
</dbReference>
<feature type="domain" description="EGF-like" evidence="5">
    <location>
        <begin position="300"/>
        <end position="330"/>
    </location>
</feature>
<evidence type="ECO:0000256" key="3">
    <source>
        <dbReference type="ARBA" id="ARBA00022833"/>
    </source>
</evidence>
<dbReference type="InterPro" id="IPR000742">
    <property type="entry name" value="EGF"/>
</dbReference>
<reference evidence="7" key="2">
    <citation type="submission" date="2020-12" db="EMBL/GenBank/DDBJ databases">
        <title>New Spironucleus salmonicida genome in near-complete chromosomes.</title>
        <authorList>
            <person name="Xu F."/>
            <person name="Kurt Z."/>
            <person name="Jimenez-Gonzalez A."/>
            <person name="Astvaldsson A."/>
            <person name="Andersson J.O."/>
            <person name="Svard S.G."/>
        </authorList>
    </citation>
    <scope>NUCLEOTIDE SEQUENCE</scope>
    <source>
        <strain evidence="7">ATCC 50377</strain>
    </source>
</reference>
<feature type="domain" description="EGF-like" evidence="5">
    <location>
        <begin position="92"/>
        <end position="122"/>
    </location>
</feature>
<feature type="domain" description="EGF-like" evidence="5">
    <location>
        <begin position="30"/>
        <end position="62"/>
    </location>
</feature>
<proteinExistence type="predicted"/>
<evidence type="ECO:0000256" key="4">
    <source>
        <dbReference type="SAM" id="Phobius"/>
    </source>
</evidence>